<organism evidence="2 3">
    <name type="scientific">Globisporangium ultimum (strain ATCC 200006 / CBS 805.95 / DAOM BR144)</name>
    <name type="common">Pythium ultimum</name>
    <dbReference type="NCBI Taxonomy" id="431595"/>
    <lineage>
        <taxon>Eukaryota</taxon>
        <taxon>Sar</taxon>
        <taxon>Stramenopiles</taxon>
        <taxon>Oomycota</taxon>
        <taxon>Peronosporomycetes</taxon>
        <taxon>Pythiales</taxon>
        <taxon>Pythiaceae</taxon>
        <taxon>Globisporangium</taxon>
    </lineage>
</organism>
<reference evidence="2" key="3">
    <citation type="submission" date="2015-02" db="UniProtKB">
        <authorList>
            <consortium name="EnsemblProtists"/>
        </authorList>
    </citation>
    <scope>IDENTIFICATION</scope>
    <source>
        <strain evidence="2">DAOM BR144</strain>
    </source>
</reference>
<dbReference type="EnsemblProtists" id="PYU1_T006420">
    <property type="protein sequence ID" value="PYU1_T006420"/>
    <property type="gene ID" value="PYU1_G006408"/>
</dbReference>
<feature type="transmembrane region" description="Helical" evidence="1">
    <location>
        <begin position="16"/>
        <end position="32"/>
    </location>
</feature>
<dbReference type="HOGENOM" id="CLU_203496_0_0_1"/>
<dbReference type="eggNOG" id="ENOG502S9IH">
    <property type="taxonomic scope" value="Eukaryota"/>
</dbReference>
<evidence type="ECO:0000313" key="3">
    <source>
        <dbReference type="Proteomes" id="UP000019132"/>
    </source>
</evidence>
<proteinExistence type="predicted"/>
<name>K3WN78_GLOUD</name>
<accession>K3WN78</accession>
<sequence>MAPLNIFQRNPRNVRIASWILAGAAFVAWYRYDQKKEREFTDNEVQAWNQDVLRKTNTKSVEERRKEQAH</sequence>
<dbReference type="Proteomes" id="UP000019132">
    <property type="component" value="Unassembled WGS sequence"/>
</dbReference>
<evidence type="ECO:0000256" key="1">
    <source>
        <dbReference type="SAM" id="Phobius"/>
    </source>
</evidence>
<dbReference type="OMA" id="RIASWVM"/>
<protein>
    <submittedName>
        <fullName evidence="2">Uncharacterized protein</fullName>
    </submittedName>
</protein>
<dbReference type="AlphaFoldDB" id="K3WN78"/>
<keyword evidence="1" id="KW-0812">Transmembrane</keyword>
<evidence type="ECO:0000313" key="2">
    <source>
        <dbReference type="EnsemblProtists" id="PYU1_T006420"/>
    </source>
</evidence>
<keyword evidence="1" id="KW-1133">Transmembrane helix</keyword>
<keyword evidence="1" id="KW-0472">Membrane</keyword>
<reference evidence="3" key="1">
    <citation type="journal article" date="2010" name="Genome Biol.">
        <title>Genome sequence of the necrotrophic plant pathogen Pythium ultimum reveals original pathogenicity mechanisms and effector repertoire.</title>
        <authorList>
            <person name="Levesque C.A."/>
            <person name="Brouwer H."/>
            <person name="Cano L."/>
            <person name="Hamilton J.P."/>
            <person name="Holt C."/>
            <person name="Huitema E."/>
            <person name="Raffaele S."/>
            <person name="Robideau G.P."/>
            <person name="Thines M."/>
            <person name="Win J."/>
            <person name="Zerillo M.M."/>
            <person name="Beakes G.W."/>
            <person name="Boore J.L."/>
            <person name="Busam D."/>
            <person name="Dumas B."/>
            <person name="Ferriera S."/>
            <person name="Fuerstenberg S.I."/>
            <person name="Gachon C.M."/>
            <person name="Gaulin E."/>
            <person name="Govers F."/>
            <person name="Grenville-Briggs L."/>
            <person name="Horner N."/>
            <person name="Hostetler J."/>
            <person name="Jiang R.H."/>
            <person name="Johnson J."/>
            <person name="Krajaejun T."/>
            <person name="Lin H."/>
            <person name="Meijer H.J."/>
            <person name="Moore B."/>
            <person name="Morris P."/>
            <person name="Phuntmart V."/>
            <person name="Puiu D."/>
            <person name="Shetty J."/>
            <person name="Stajich J.E."/>
            <person name="Tripathy S."/>
            <person name="Wawra S."/>
            <person name="van West P."/>
            <person name="Whitty B.R."/>
            <person name="Coutinho P.M."/>
            <person name="Henrissat B."/>
            <person name="Martin F."/>
            <person name="Thomas P.D."/>
            <person name="Tyler B.M."/>
            <person name="De Vries R.P."/>
            <person name="Kamoun S."/>
            <person name="Yandell M."/>
            <person name="Tisserat N."/>
            <person name="Buell C.R."/>
        </authorList>
    </citation>
    <scope>NUCLEOTIDE SEQUENCE</scope>
    <source>
        <strain evidence="3">DAOM:BR144</strain>
    </source>
</reference>
<dbReference type="VEuPathDB" id="FungiDB:PYU1_G006408"/>
<reference evidence="3" key="2">
    <citation type="submission" date="2010-04" db="EMBL/GenBank/DDBJ databases">
        <authorList>
            <person name="Buell R."/>
            <person name="Hamilton J."/>
            <person name="Hostetler J."/>
        </authorList>
    </citation>
    <scope>NUCLEOTIDE SEQUENCE [LARGE SCALE GENOMIC DNA]</scope>
    <source>
        <strain evidence="3">DAOM:BR144</strain>
    </source>
</reference>
<dbReference type="EMBL" id="GL376604">
    <property type="status" value="NOT_ANNOTATED_CDS"/>
    <property type="molecule type" value="Genomic_DNA"/>
</dbReference>
<keyword evidence="3" id="KW-1185">Reference proteome</keyword>
<dbReference type="InParanoid" id="K3WN78"/>